<evidence type="ECO:0000313" key="3">
    <source>
        <dbReference type="Proteomes" id="UP000280197"/>
    </source>
</evidence>
<dbReference type="RefSeq" id="WP_126274160.1">
    <property type="nucleotide sequence ID" value="NZ_CP034463.1"/>
</dbReference>
<dbReference type="Proteomes" id="UP000280197">
    <property type="component" value="Chromosome"/>
</dbReference>
<feature type="transmembrane region" description="Helical" evidence="1">
    <location>
        <begin position="74"/>
        <end position="91"/>
    </location>
</feature>
<evidence type="ECO:0000256" key="1">
    <source>
        <dbReference type="SAM" id="Phobius"/>
    </source>
</evidence>
<proteinExistence type="predicted"/>
<dbReference type="AlphaFoldDB" id="A0A3Q9BYQ4"/>
<organism evidence="2 3">
    <name type="scientific">Streptomyces aquilus</name>
    <dbReference type="NCBI Taxonomy" id="2548456"/>
    <lineage>
        <taxon>Bacteria</taxon>
        <taxon>Bacillati</taxon>
        <taxon>Actinomycetota</taxon>
        <taxon>Actinomycetes</taxon>
        <taxon>Kitasatosporales</taxon>
        <taxon>Streptomycetaceae</taxon>
        <taxon>Streptomyces</taxon>
    </lineage>
</organism>
<feature type="transmembrane region" description="Helical" evidence="1">
    <location>
        <begin position="6"/>
        <end position="34"/>
    </location>
</feature>
<feature type="transmembrane region" description="Helical" evidence="1">
    <location>
        <begin position="46"/>
        <end position="68"/>
    </location>
</feature>
<sequence>MIDVHEMLVIAAVVVLTAGLVIGGAAATAGWLLPGRGRAKVARPRMWGYGTLIGQAGIGTFLFVGPLYGPSMRHVPYAMAGMAVFALGLYVQRLAMRTSS</sequence>
<keyword evidence="1" id="KW-1133">Transmembrane helix</keyword>
<evidence type="ECO:0008006" key="4">
    <source>
        <dbReference type="Google" id="ProtNLM"/>
    </source>
</evidence>
<protein>
    <recommendedName>
        <fullName evidence="4">Integral membrane protein</fullName>
    </recommendedName>
</protein>
<gene>
    <name evidence="2" type="ORF">EJC51_31440</name>
</gene>
<dbReference type="KEGG" id="saqu:EJC51_31440"/>
<keyword evidence="3" id="KW-1185">Reference proteome</keyword>
<keyword evidence="1" id="KW-0472">Membrane</keyword>
<dbReference type="EMBL" id="CP034463">
    <property type="protein sequence ID" value="AZP20191.1"/>
    <property type="molecule type" value="Genomic_DNA"/>
</dbReference>
<reference evidence="2 3" key="1">
    <citation type="submission" date="2018-12" db="EMBL/GenBank/DDBJ databases">
        <authorList>
            <person name="Li K."/>
        </authorList>
    </citation>
    <scope>NUCLEOTIDE SEQUENCE [LARGE SCALE GENOMIC DNA]</scope>
    <source>
        <strain evidence="3">CR22</strain>
    </source>
</reference>
<accession>A0A3Q9BYQ4</accession>
<name>A0A3Q9BYQ4_9ACTN</name>
<keyword evidence="1" id="KW-0812">Transmembrane</keyword>
<evidence type="ECO:0000313" key="2">
    <source>
        <dbReference type="EMBL" id="AZP20191.1"/>
    </source>
</evidence>